<feature type="region of interest" description="Disordered" evidence="1">
    <location>
        <begin position="94"/>
        <end position="115"/>
    </location>
</feature>
<protein>
    <submittedName>
        <fullName evidence="2">Uncharacterized protein</fullName>
    </submittedName>
</protein>
<evidence type="ECO:0000313" key="3">
    <source>
        <dbReference type="Proteomes" id="UP000030665"/>
    </source>
</evidence>
<feature type="region of interest" description="Disordered" evidence="1">
    <location>
        <begin position="1"/>
        <end position="62"/>
    </location>
</feature>
<sequence length="192" mass="21305">MSSSSVILNSTSETDKPPVIRVNARRRQCDNLSKPSSDSKSSMGQLQNGHLTSEEAETVRQKSDCRISLTDGAFADFLERMKRRLVRGNAKDYEVPSVAPKSDPDSPPRRPVTRSLCKGKCLDQSSALPKKLAKTSKSTAQQVDWTRYGVVIRSAEFGDLTVCTLCGENSFPFMCIDGFRKHLEVFHSSETQ</sequence>
<organism evidence="2 3">
    <name type="scientific">Trichuris trichiura</name>
    <name type="common">Whipworm</name>
    <name type="synonym">Trichocephalus trichiurus</name>
    <dbReference type="NCBI Taxonomy" id="36087"/>
    <lineage>
        <taxon>Eukaryota</taxon>
        <taxon>Metazoa</taxon>
        <taxon>Ecdysozoa</taxon>
        <taxon>Nematoda</taxon>
        <taxon>Enoplea</taxon>
        <taxon>Dorylaimia</taxon>
        <taxon>Trichinellida</taxon>
        <taxon>Trichuridae</taxon>
        <taxon>Trichuris</taxon>
    </lineage>
</organism>
<dbReference type="AlphaFoldDB" id="A0A077ZF62"/>
<dbReference type="Proteomes" id="UP000030665">
    <property type="component" value="Unassembled WGS sequence"/>
</dbReference>
<feature type="compositionally biased region" description="Low complexity" evidence="1">
    <location>
        <begin position="33"/>
        <end position="42"/>
    </location>
</feature>
<proteinExistence type="predicted"/>
<evidence type="ECO:0000256" key="1">
    <source>
        <dbReference type="SAM" id="MobiDB-lite"/>
    </source>
</evidence>
<accession>A0A077ZF62</accession>
<feature type="compositionally biased region" description="Polar residues" evidence="1">
    <location>
        <begin position="1"/>
        <end position="12"/>
    </location>
</feature>
<evidence type="ECO:0000313" key="2">
    <source>
        <dbReference type="EMBL" id="CDW59037.1"/>
    </source>
</evidence>
<name>A0A077ZF62_TRITR</name>
<gene>
    <name evidence="2" type="ORF">TTRE_0000736701</name>
</gene>
<keyword evidence="3" id="KW-1185">Reference proteome</keyword>
<reference evidence="2" key="1">
    <citation type="submission" date="2014-01" db="EMBL/GenBank/DDBJ databases">
        <authorList>
            <person name="Aslett M."/>
        </authorList>
    </citation>
    <scope>NUCLEOTIDE SEQUENCE</scope>
</reference>
<dbReference type="EMBL" id="HG806485">
    <property type="protein sequence ID" value="CDW59037.1"/>
    <property type="molecule type" value="Genomic_DNA"/>
</dbReference>
<reference evidence="2" key="2">
    <citation type="submission" date="2014-03" db="EMBL/GenBank/DDBJ databases">
        <title>The whipworm genome and dual-species transcriptomics of an intimate host-pathogen interaction.</title>
        <authorList>
            <person name="Foth B.J."/>
            <person name="Tsai I.J."/>
            <person name="Reid A.J."/>
            <person name="Bancroft A.J."/>
            <person name="Nichol S."/>
            <person name="Tracey A."/>
            <person name="Holroyd N."/>
            <person name="Cotton J.A."/>
            <person name="Stanley E.J."/>
            <person name="Zarowiecki M."/>
            <person name="Liu J.Z."/>
            <person name="Huckvale T."/>
            <person name="Cooper P.J."/>
            <person name="Grencis R.K."/>
            <person name="Berriman M."/>
        </authorList>
    </citation>
    <scope>NUCLEOTIDE SEQUENCE [LARGE SCALE GENOMIC DNA]</scope>
</reference>